<organism evidence="1 2">
    <name type="scientific">Alloacidobacterium dinghuense</name>
    <dbReference type="NCBI Taxonomy" id="2763107"/>
    <lineage>
        <taxon>Bacteria</taxon>
        <taxon>Pseudomonadati</taxon>
        <taxon>Acidobacteriota</taxon>
        <taxon>Terriglobia</taxon>
        <taxon>Terriglobales</taxon>
        <taxon>Acidobacteriaceae</taxon>
        <taxon>Alloacidobacterium</taxon>
    </lineage>
</organism>
<accession>A0A7G8BFJ6</accession>
<evidence type="ECO:0000313" key="2">
    <source>
        <dbReference type="Proteomes" id="UP000515312"/>
    </source>
</evidence>
<dbReference type="EMBL" id="CP060394">
    <property type="protein sequence ID" value="QNI31316.1"/>
    <property type="molecule type" value="Genomic_DNA"/>
</dbReference>
<gene>
    <name evidence="1" type="ORF">H7849_19820</name>
</gene>
<proteinExistence type="predicted"/>
<protein>
    <recommendedName>
        <fullName evidence="3">NADPH:quinone reductase</fullName>
    </recommendedName>
</protein>
<keyword evidence="2" id="KW-1185">Reference proteome</keyword>
<dbReference type="InterPro" id="IPR011032">
    <property type="entry name" value="GroES-like_sf"/>
</dbReference>
<name>A0A7G8BFJ6_9BACT</name>
<dbReference type="KEGG" id="adin:H7849_19820"/>
<evidence type="ECO:0008006" key="3">
    <source>
        <dbReference type="Google" id="ProtNLM"/>
    </source>
</evidence>
<sequence length="68" mass="7724">MPKAVRFREIEGPEVLKLEEVQPQNPGKGEVRLKVQAIGLNRAESMFYRGQYLYQPKFPAGLGYEAEA</sequence>
<dbReference type="RefSeq" id="WP_186741853.1">
    <property type="nucleotide sequence ID" value="NZ_CP060394.1"/>
</dbReference>
<dbReference type="Gene3D" id="3.90.180.10">
    <property type="entry name" value="Medium-chain alcohol dehydrogenases, catalytic domain"/>
    <property type="match status" value="1"/>
</dbReference>
<dbReference type="AlphaFoldDB" id="A0A7G8BFJ6"/>
<dbReference type="Proteomes" id="UP000515312">
    <property type="component" value="Chromosome"/>
</dbReference>
<dbReference type="SUPFAM" id="SSF50129">
    <property type="entry name" value="GroES-like"/>
    <property type="match status" value="1"/>
</dbReference>
<reference evidence="1 2" key="1">
    <citation type="submission" date="2020-08" db="EMBL/GenBank/DDBJ databases">
        <title>Edaphobacter telluris sp. nov. and Acidobacterium dinghuensis sp. nov., two acidobacteria isolated from forest soil.</title>
        <authorList>
            <person name="Fu J."/>
            <person name="Qiu L."/>
        </authorList>
    </citation>
    <scope>NUCLEOTIDE SEQUENCE [LARGE SCALE GENOMIC DNA]</scope>
    <source>
        <strain evidence="1">4Y35</strain>
    </source>
</reference>
<evidence type="ECO:0000313" key="1">
    <source>
        <dbReference type="EMBL" id="QNI31316.1"/>
    </source>
</evidence>